<dbReference type="InterPro" id="IPR005650">
    <property type="entry name" value="BlaI_family"/>
</dbReference>
<sequence>MAKQSLSDLPDLTKNELQLLNILWKSEEGYSVREVHQQIEHENGWAYSTTKTTMDRMVKKGLLDRKDFHGVFLYQAAISKPAGLARLVSYFMNDVLHMDSGALMSLFGRSKALSESEIDELESLLKQGLEKEKSK</sequence>
<evidence type="ECO:0000256" key="2">
    <source>
        <dbReference type="ARBA" id="ARBA00023015"/>
    </source>
</evidence>
<dbReference type="SUPFAM" id="SSF46785">
    <property type="entry name" value="Winged helix' DNA-binding domain"/>
    <property type="match status" value="1"/>
</dbReference>
<dbReference type="Proteomes" id="UP000315439">
    <property type="component" value="Unassembled WGS sequence"/>
</dbReference>
<keyword evidence="4" id="KW-0804">Transcription</keyword>
<dbReference type="InterPro" id="IPR036390">
    <property type="entry name" value="WH_DNA-bd_sf"/>
</dbReference>
<reference evidence="5 6" key="1">
    <citation type="submission" date="2019-07" db="EMBL/GenBank/DDBJ databases">
        <title>Draft genome for Aliikangiella sp. M105.</title>
        <authorList>
            <person name="Wang G."/>
        </authorList>
    </citation>
    <scope>NUCLEOTIDE SEQUENCE [LARGE SCALE GENOMIC DNA]</scope>
    <source>
        <strain evidence="5 6">M105</strain>
    </source>
</reference>
<gene>
    <name evidence="5" type="ORF">FLL46_19245</name>
</gene>
<keyword evidence="2" id="KW-0805">Transcription regulation</keyword>
<dbReference type="PIRSF" id="PIRSF019455">
    <property type="entry name" value="CopR_AtkY"/>
    <property type="match status" value="1"/>
</dbReference>
<dbReference type="Pfam" id="PF03965">
    <property type="entry name" value="Penicillinase_R"/>
    <property type="match status" value="1"/>
</dbReference>
<evidence type="ECO:0000313" key="6">
    <source>
        <dbReference type="Proteomes" id="UP000315439"/>
    </source>
</evidence>
<proteinExistence type="inferred from homology"/>
<protein>
    <submittedName>
        <fullName evidence="5">BlaI/MecI/CopY family transcriptional regulator</fullName>
    </submittedName>
</protein>
<organism evidence="5 6">
    <name type="scientific">Aliikangiella coralliicola</name>
    <dbReference type="NCBI Taxonomy" id="2592383"/>
    <lineage>
        <taxon>Bacteria</taxon>
        <taxon>Pseudomonadati</taxon>
        <taxon>Pseudomonadota</taxon>
        <taxon>Gammaproteobacteria</taxon>
        <taxon>Oceanospirillales</taxon>
        <taxon>Pleioneaceae</taxon>
        <taxon>Aliikangiella</taxon>
    </lineage>
</organism>
<dbReference type="Gene3D" id="1.10.10.10">
    <property type="entry name" value="Winged helix-like DNA-binding domain superfamily/Winged helix DNA-binding domain"/>
    <property type="match status" value="1"/>
</dbReference>
<evidence type="ECO:0000313" key="5">
    <source>
        <dbReference type="EMBL" id="TQV85304.1"/>
    </source>
</evidence>
<dbReference type="GO" id="GO:0003677">
    <property type="term" value="F:DNA binding"/>
    <property type="evidence" value="ECO:0007669"/>
    <property type="project" value="UniProtKB-KW"/>
</dbReference>
<comment type="similarity">
    <text evidence="1">Belongs to the BlaI transcriptional regulatory family.</text>
</comment>
<keyword evidence="6" id="KW-1185">Reference proteome</keyword>
<dbReference type="InterPro" id="IPR036388">
    <property type="entry name" value="WH-like_DNA-bd_sf"/>
</dbReference>
<dbReference type="EMBL" id="VIKS01000012">
    <property type="protein sequence ID" value="TQV85304.1"/>
    <property type="molecule type" value="Genomic_DNA"/>
</dbReference>
<dbReference type="OrthoDB" id="6385403at2"/>
<dbReference type="AlphaFoldDB" id="A0A545U782"/>
<dbReference type="GO" id="GO:0045892">
    <property type="term" value="P:negative regulation of DNA-templated transcription"/>
    <property type="evidence" value="ECO:0007669"/>
    <property type="project" value="InterPro"/>
</dbReference>
<evidence type="ECO:0000256" key="1">
    <source>
        <dbReference type="ARBA" id="ARBA00011046"/>
    </source>
</evidence>
<accession>A0A545U782</accession>
<comment type="caution">
    <text evidence="5">The sequence shown here is derived from an EMBL/GenBank/DDBJ whole genome shotgun (WGS) entry which is preliminary data.</text>
</comment>
<dbReference type="RefSeq" id="WP_142932981.1">
    <property type="nucleotide sequence ID" value="NZ_ML660168.1"/>
</dbReference>
<evidence type="ECO:0000256" key="4">
    <source>
        <dbReference type="ARBA" id="ARBA00023163"/>
    </source>
</evidence>
<name>A0A545U782_9GAMM</name>
<evidence type="ECO:0000256" key="3">
    <source>
        <dbReference type="ARBA" id="ARBA00023125"/>
    </source>
</evidence>
<keyword evidence="3" id="KW-0238">DNA-binding</keyword>